<accession>X6M7U3</accession>
<dbReference type="InterPro" id="IPR011009">
    <property type="entry name" value="Kinase-like_dom_sf"/>
</dbReference>
<evidence type="ECO:0000313" key="3">
    <source>
        <dbReference type="Proteomes" id="UP000023152"/>
    </source>
</evidence>
<dbReference type="Gene3D" id="3.30.200.20">
    <property type="entry name" value="Phosphorylase Kinase, domain 1"/>
    <property type="match status" value="1"/>
</dbReference>
<feature type="compositionally biased region" description="Polar residues" evidence="1">
    <location>
        <begin position="54"/>
        <end position="69"/>
    </location>
</feature>
<organism evidence="2 3">
    <name type="scientific">Reticulomyxa filosa</name>
    <dbReference type="NCBI Taxonomy" id="46433"/>
    <lineage>
        <taxon>Eukaryota</taxon>
        <taxon>Sar</taxon>
        <taxon>Rhizaria</taxon>
        <taxon>Retaria</taxon>
        <taxon>Foraminifera</taxon>
        <taxon>Monothalamids</taxon>
        <taxon>Reticulomyxidae</taxon>
        <taxon>Reticulomyxa</taxon>
    </lineage>
</organism>
<evidence type="ECO:0008006" key="4">
    <source>
        <dbReference type="Google" id="ProtNLM"/>
    </source>
</evidence>
<comment type="caution">
    <text evidence="2">The sequence shown here is derived from an EMBL/GenBank/DDBJ whole genome shotgun (WGS) entry which is preliminary data.</text>
</comment>
<reference evidence="2 3" key="1">
    <citation type="journal article" date="2013" name="Curr. Biol.">
        <title>The Genome of the Foraminiferan Reticulomyxa filosa.</title>
        <authorList>
            <person name="Glockner G."/>
            <person name="Hulsmann N."/>
            <person name="Schleicher M."/>
            <person name="Noegel A.A."/>
            <person name="Eichinger L."/>
            <person name="Gallinger C."/>
            <person name="Pawlowski J."/>
            <person name="Sierra R."/>
            <person name="Euteneuer U."/>
            <person name="Pillet L."/>
            <person name="Moustafa A."/>
            <person name="Platzer M."/>
            <person name="Groth M."/>
            <person name="Szafranski K."/>
            <person name="Schliwa M."/>
        </authorList>
    </citation>
    <scope>NUCLEOTIDE SEQUENCE [LARGE SCALE GENOMIC DNA]</scope>
</reference>
<keyword evidence="3" id="KW-1185">Reference proteome</keyword>
<proteinExistence type="predicted"/>
<protein>
    <recommendedName>
        <fullName evidence="4">Protein kinase domain-containing protein</fullName>
    </recommendedName>
</protein>
<feature type="region of interest" description="Disordered" evidence="1">
    <location>
        <begin position="52"/>
        <end position="77"/>
    </location>
</feature>
<dbReference type="Proteomes" id="UP000023152">
    <property type="component" value="Unassembled WGS sequence"/>
</dbReference>
<sequence length="192" mass="21891">MSSPQQSNLRYLKDISFFIRSTYSHTISLQKSLLGEVTVGTLKVGKSVSGFESYENTKSSNKKANQGTKGINIERDQSNGVSNDVDEMLLPSNNSINQSIPSVAVPHEKHVIKIWDKMMLHQLKDRVCENPLIEIEVMQRFCSGNNRHPYFVKFINAFEDYLSYCTLLEYVPAGLFPSKKKKIFPLPSFLFF</sequence>
<dbReference type="SUPFAM" id="SSF56112">
    <property type="entry name" value="Protein kinase-like (PK-like)"/>
    <property type="match status" value="1"/>
</dbReference>
<dbReference type="AlphaFoldDB" id="X6M7U3"/>
<evidence type="ECO:0000256" key="1">
    <source>
        <dbReference type="SAM" id="MobiDB-lite"/>
    </source>
</evidence>
<gene>
    <name evidence="2" type="ORF">RFI_27855</name>
</gene>
<dbReference type="EMBL" id="ASPP01024021">
    <property type="protein sequence ID" value="ETO09522.1"/>
    <property type="molecule type" value="Genomic_DNA"/>
</dbReference>
<evidence type="ECO:0000313" key="2">
    <source>
        <dbReference type="EMBL" id="ETO09522.1"/>
    </source>
</evidence>
<name>X6M7U3_RETFI</name>